<comment type="similarity">
    <text evidence="1">Belongs to the PC-esterase family. TBL subfamily.</text>
</comment>
<protein>
    <recommendedName>
        <fullName evidence="3">Trichome birefringence-like C-terminal domain-containing protein</fullName>
    </recommendedName>
</protein>
<feature type="domain" description="Trichome birefringence-like C-terminal" evidence="3">
    <location>
        <begin position="90"/>
        <end position="119"/>
    </location>
</feature>
<sequence>MGSFANGEEDYSELDTPVAYQISLKTWANWIDSTINSNKTRVFFTTMSPIHTRSEDWGKNDGQKCFNETKPKWFGQDDDEPGGGRLLNDEEKADPRRHADCIHWCLPGVPDTWNQLLLALL</sequence>
<name>A0ABR2Q1Z0_9ROSI</name>
<dbReference type="EMBL" id="JBBPBN010000047">
    <property type="protein sequence ID" value="KAK8994689.1"/>
    <property type="molecule type" value="Genomic_DNA"/>
</dbReference>
<feature type="domain" description="Trichome birefringence-like C-terminal" evidence="3">
    <location>
        <begin position="4"/>
        <end position="71"/>
    </location>
</feature>
<dbReference type="InterPro" id="IPR029962">
    <property type="entry name" value="TBL"/>
</dbReference>
<accession>A0ABR2Q1Z0</accession>
<keyword evidence="5" id="KW-1185">Reference proteome</keyword>
<dbReference type="Pfam" id="PF13839">
    <property type="entry name" value="PC-Esterase"/>
    <property type="match status" value="2"/>
</dbReference>
<dbReference type="Proteomes" id="UP001396334">
    <property type="component" value="Unassembled WGS sequence"/>
</dbReference>
<comment type="caution">
    <text evidence="4">The sequence shown here is derived from an EMBL/GenBank/DDBJ whole genome shotgun (WGS) entry which is preliminary data.</text>
</comment>
<reference evidence="4 5" key="1">
    <citation type="journal article" date="2024" name="G3 (Bethesda)">
        <title>Genome assembly of Hibiscus sabdariffa L. provides insights into metabolisms of medicinal natural products.</title>
        <authorList>
            <person name="Kim T."/>
        </authorList>
    </citation>
    <scope>NUCLEOTIDE SEQUENCE [LARGE SCALE GENOMIC DNA]</scope>
    <source>
        <strain evidence="4">TK-2024</strain>
        <tissue evidence="4">Old leaves</tissue>
    </source>
</reference>
<dbReference type="PANTHER" id="PTHR32285">
    <property type="entry name" value="PROTEIN TRICHOME BIREFRINGENCE-LIKE 9-RELATED"/>
    <property type="match status" value="1"/>
</dbReference>
<dbReference type="InterPro" id="IPR026057">
    <property type="entry name" value="TBL_C"/>
</dbReference>
<evidence type="ECO:0000313" key="4">
    <source>
        <dbReference type="EMBL" id="KAK8994689.1"/>
    </source>
</evidence>
<evidence type="ECO:0000256" key="1">
    <source>
        <dbReference type="ARBA" id="ARBA00007727"/>
    </source>
</evidence>
<evidence type="ECO:0000256" key="2">
    <source>
        <dbReference type="SAM" id="MobiDB-lite"/>
    </source>
</evidence>
<dbReference type="PANTHER" id="PTHR32285:SF7">
    <property type="entry name" value="PROTEIN TRICHOME BIREFRINGENCE-LIKE 3"/>
    <property type="match status" value="1"/>
</dbReference>
<proteinExistence type="inferred from homology"/>
<organism evidence="4 5">
    <name type="scientific">Hibiscus sabdariffa</name>
    <name type="common">roselle</name>
    <dbReference type="NCBI Taxonomy" id="183260"/>
    <lineage>
        <taxon>Eukaryota</taxon>
        <taxon>Viridiplantae</taxon>
        <taxon>Streptophyta</taxon>
        <taxon>Embryophyta</taxon>
        <taxon>Tracheophyta</taxon>
        <taxon>Spermatophyta</taxon>
        <taxon>Magnoliopsida</taxon>
        <taxon>eudicotyledons</taxon>
        <taxon>Gunneridae</taxon>
        <taxon>Pentapetalae</taxon>
        <taxon>rosids</taxon>
        <taxon>malvids</taxon>
        <taxon>Malvales</taxon>
        <taxon>Malvaceae</taxon>
        <taxon>Malvoideae</taxon>
        <taxon>Hibiscus</taxon>
    </lineage>
</organism>
<evidence type="ECO:0000259" key="3">
    <source>
        <dbReference type="Pfam" id="PF13839"/>
    </source>
</evidence>
<evidence type="ECO:0000313" key="5">
    <source>
        <dbReference type="Proteomes" id="UP001396334"/>
    </source>
</evidence>
<feature type="region of interest" description="Disordered" evidence="2">
    <location>
        <begin position="68"/>
        <end position="87"/>
    </location>
</feature>
<gene>
    <name evidence="4" type="ORF">V6N11_045763</name>
</gene>